<proteinExistence type="predicted"/>
<dbReference type="PANTHER" id="PTHR43081">
    <property type="entry name" value="ADENYLATE CYCLASE, TERMINAL-DIFFERENTIATION SPECIFIC-RELATED"/>
    <property type="match status" value="1"/>
</dbReference>
<dbReference type="CDD" id="cd07302">
    <property type="entry name" value="CHD"/>
    <property type="match status" value="1"/>
</dbReference>
<dbReference type="GeneID" id="6140277"/>
<feature type="region of interest" description="Disordered" evidence="1">
    <location>
        <begin position="427"/>
        <end position="468"/>
    </location>
</feature>
<dbReference type="RefSeq" id="WP_012321139.1">
    <property type="nucleotide sequence ID" value="NZ_BJXP01000077.1"/>
</dbReference>
<reference evidence="4 5" key="1">
    <citation type="submission" date="2024-06" db="EMBL/GenBank/DDBJ databases">
        <title>Genomics of switchgrass bacterial isolates.</title>
        <authorList>
            <person name="Shade A."/>
        </authorList>
    </citation>
    <scope>NUCLEOTIDE SEQUENCE [LARGE SCALE GENOMIC DNA]</scope>
    <source>
        <strain evidence="4 5">PvP084</strain>
    </source>
</reference>
<evidence type="ECO:0000259" key="3">
    <source>
        <dbReference type="PROSITE" id="PS50125"/>
    </source>
</evidence>
<dbReference type="InterPro" id="IPR029787">
    <property type="entry name" value="Nucleotide_cyclase"/>
</dbReference>
<keyword evidence="2" id="KW-0812">Transmembrane</keyword>
<dbReference type="Proteomes" id="UP001549119">
    <property type="component" value="Unassembled WGS sequence"/>
</dbReference>
<name>A0ABV2NHJ6_9HYPH</name>
<gene>
    <name evidence="4" type="ORF">ABIC20_003251</name>
</gene>
<dbReference type="CDD" id="cd19410">
    <property type="entry name" value="HK9-like_sensor"/>
    <property type="match status" value="1"/>
</dbReference>
<evidence type="ECO:0000313" key="4">
    <source>
        <dbReference type="EMBL" id="MET3865942.1"/>
    </source>
</evidence>
<feature type="transmembrane region" description="Helical" evidence="2">
    <location>
        <begin position="206"/>
        <end position="229"/>
    </location>
</feature>
<keyword evidence="2" id="KW-0472">Membrane</keyword>
<dbReference type="InterPro" id="IPR001054">
    <property type="entry name" value="A/G_cyclase"/>
</dbReference>
<dbReference type="EMBL" id="JBEPNW010000002">
    <property type="protein sequence ID" value="MET3865942.1"/>
    <property type="molecule type" value="Genomic_DNA"/>
</dbReference>
<dbReference type="InterPro" id="IPR007891">
    <property type="entry name" value="CHASE3"/>
</dbReference>
<evidence type="ECO:0000256" key="1">
    <source>
        <dbReference type="SAM" id="MobiDB-lite"/>
    </source>
</evidence>
<organism evidence="4 5">
    <name type="scientific">Methylobacterium radiotolerans</name>
    <dbReference type="NCBI Taxonomy" id="31998"/>
    <lineage>
        <taxon>Bacteria</taxon>
        <taxon>Pseudomonadati</taxon>
        <taxon>Pseudomonadota</taxon>
        <taxon>Alphaproteobacteria</taxon>
        <taxon>Hyphomicrobiales</taxon>
        <taxon>Methylobacteriaceae</taxon>
        <taxon>Methylobacterium</taxon>
    </lineage>
</organism>
<feature type="transmembrane region" description="Helical" evidence="2">
    <location>
        <begin position="38"/>
        <end position="61"/>
    </location>
</feature>
<feature type="domain" description="Guanylate cyclase" evidence="3">
    <location>
        <begin position="266"/>
        <end position="396"/>
    </location>
</feature>
<dbReference type="Pfam" id="PF05227">
    <property type="entry name" value="CHASE3"/>
    <property type="match status" value="1"/>
</dbReference>
<dbReference type="SUPFAM" id="SSF55073">
    <property type="entry name" value="Nucleotide cyclase"/>
    <property type="match status" value="1"/>
</dbReference>
<protein>
    <submittedName>
        <fullName evidence="4">Adenylate cyclase</fullName>
        <ecNumber evidence="4">4.6.1.1</ecNumber>
    </submittedName>
</protein>
<keyword evidence="5" id="KW-1185">Reference proteome</keyword>
<evidence type="ECO:0000313" key="5">
    <source>
        <dbReference type="Proteomes" id="UP001549119"/>
    </source>
</evidence>
<dbReference type="PROSITE" id="PS50125">
    <property type="entry name" value="GUANYLATE_CYCLASE_2"/>
    <property type="match status" value="1"/>
</dbReference>
<sequence length="468" mass="50529">MSAPATAPAADGSEAATRASVRARVAARVQRSLRSRTVAWMTVGLATILVMTAIALGAFVYQQRGVDAVRHTVAVDGRLARVLSAVQDAETGQRGYLLTGDAAFLMPFTEGRVNVDRQLDLLRDLVQDDPDQRGELDTLAGLIRRKLDELGASVALMRAGDGAAARASVADGRGKQVMDAIRDRVRRMEAHEADRMERRQATVSRIALAIWVMVGALAVLFVLFAASALREATRRNRLSRFLPQELVLRLADGDGSLKAGRRQQAAIVFVDMRGSTTLAESLDPHRLSEFLSAFRRRVTRLARLRGGVVDKFIGDGALVVFGLPEPRPDDAARALAFAQDLVAVIARWTDRSGPARTVRIGVGVHYGEVFCGIIGEAARYEFTVLGDAVNVAARLEQATKLHGVPILVSEAARRAAGAPAEAWREVSREPLRGRRERMAYHTPADPGSAGSDPHREEDIASSAVEAAL</sequence>
<dbReference type="Gene3D" id="3.30.70.1230">
    <property type="entry name" value="Nucleotide cyclase"/>
    <property type="match status" value="1"/>
</dbReference>
<accession>A0ABV2NHJ6</accession>
<dbReference type="SMART" id="SM00044">
    <property type="entry name" value="CYCc"/>
    <property type="match status" value="1"/>
</dbReference>
<dbReference type="GO" id="GO:0004016">
    <property type="term" value="F:adenylate cyclase activity"/>
    <property type="evidence" value="ECO:0007669"/>
    <property type="project" value="UniProtKB-EC"/>
</dbReference>
<dbReference type="PANTHER" id="PTHR43081:SF20">
    <property type="entry name" value="TWO-COMPONENT RESPONSE REGULATOR"/>
    <property type="match status" value="1"/>
</dbReference>
<keyword evidence="4" id="KW-0456">Lyase</keyword>
<evidence type="ECO:0000256" key="2">
    <source>
        <dbReference type="SAM" id="Phobius"/>
    </source>
</evidence>
<comment type="caution">
    <text evidence="4">The sequence shown here is derived from an EMBL/GenBank/DDBJ whole genome shotgun (WGS) entry which is preliminary data.</text>
</comment>
<feature type="compositionally biased region" description="Basic and acidic residues" evidence="1">
    <location>
        <begin position="427"/>
        <end position="439"/>
    </location>
</feature>
<dbReference type="Pfam" id="PF00211">
    <property type="entry name" value="Guanylate_cyc"/>
    <property type="match status" value="1"/>
</dbReference>
<dbReference type="EC" id="4.6.1.1" evidence="4"/>
<dbReference type="InterPro" id="IPR050697">
    <property type="entry name" value="Adenylyl/Guanylyl_Cyclase_3/4"/>
</dbReference>
<keyword evidence="2" id="KW-1133">Transmembrane helix</keyword>